<dbReference type="AlphaFoldDB" id="A0A317QC40"/>
<dbReference type="Pfam" id="PF07348">
    <property type="entry name" value="Syd"/>
    <property type="match status" value="1"/>
</dbReference>
<protein>
    <submittedName>
        <fullName evidence="4">SecY interacting protein Syd</fullName>
    </submittedName>
</protein>
<proteinExistence type="predicted"/>
<evidence type="ECO:0000313" key="5">
    <source>
        <dbReference type="Proteomes" id="UP000246964"/>
    </source>
</evidence>
<organism evidence="4 5">
    <name type="scientific">Pseudidiomarina maritima</name>
    <dbReference type="NCBI Taxonomy" id="519453"/>
    <lineage>
        <taxon>Bacteria</taxon>
        <taxon>Pseudomonadati</taxon>
        <taxon>Pseudomonadota</taxon>
        <taxon>Gammaproteobacteria</taxon>
        <taxon>Alteromonadales</taxon>
        <taxon>Idiomarinaceae</taxon>
        <taxon>Pseudidiomarina</taxon>
    </lineage>
</organism>
<name>A0A317QC40_9GAMM</name>
<accession>A0A317QC40</accession>
<dbReference type="Proteomes" id="UP000246964">
    <property type="component" value="Unassembled WGS sequence"/>
</dbReference>
<dbReference type="RefSeq" id="WP_110075245.1">
    <property type="nucleotide sequence ID" value="NZ_QGTT01000003.1"/>
</dbReference>
<keyword evidence="5" id="KW-1185">Reference proteome</keyword>
<dbReference type="InterPro" id="IPR038228">
    <property type="entry name" value="Syd_sf"/>
</dbReference>
<keyword evidence="1" id="KW-1003">Cell membrane</keyword>
<keyword evidence="3" id="KW-0472">Membrane</keyword>
<evidence type="ECO:0000256" key="2">
    <source>
        <dbReference type="ARBA" id="ARBA00022519"/>
    </source>
</evidence>
<dbReference type="CDD" id="cd16323">
    <property type="entry name" value="Syd"/>
    <property type="match status" value="1"/>
</dbReference>
<reference evidence="4 5" key="1">
    <citation type="submission" date="2018-05" db="EMBL/GenBank/DDBJ databases">
        <title>Freshwater and sediment microbial communities from various areas in North America, analyzing microbe dynamics in response to fracking.</title>
        <authorList>
            <person name="Lamendella R."/>
        </authorList>
    </citation>
    <scope>NUCLEOTIDE SEQUENCE [LARGE SCALE GENOMIC DNA]</scope>
    <source>
        <strain evidence="4 5">125B1</strain>
    </source>
</reference>
<evidence type="ECO:0000256" key="3">
    <source>
        <dbReference type="ARBA" id="ARBA00023136"/>
    </source>
</evidence>
<dbReference type="NCBIfam" id="NF003439">
    <property type="entry name" value="PRK04968.1"/>
    <property type="match status" value="1"/>
</dbReference>
<comment type="caution">
    <text evidence="4">The sequence shown here is derived from an EMBL/GenBank/DDBJ whole genome shotgun (WGS) entry which is preliminary data.</text>
</comment>
<evidence type="ECO:0000256" key="1">
    <source>
        <dbReference type="ARBA" id="ARBA00022475"/>
    </source>
</evidence>
<dbReference type="OrthoDB" id="5599437at2"/>
<gene>
    <name evidence="4" type="ORF">DET45_10337</name>
</gene>
<dbReference type="EMBL" id="QGTT01000003">
    <property type="protein sequence ID" value="PWW14345.1"/>
    <property type="molecule type" value="Genomic_DNA"/>
</dbReference>
<keyword evidence="2" id="KW-0997">Cell inner membrane</keyword>
<dbReference type="GO" id="GO:0009898">
    <property type="term" value="C:cytoplasmic side of plasma membrane"/>
    <property type="evidence" value="ECO:0007669"/>
    <property type="project" value="InterPro"/>
</dbReference>
<evidence type="ECO:0000313" key="4">
    <source>
        <dbReference type="EMBL" id="PWW14345.1"/>
    </source>
</evidence>
<dbReference type="InterPro" id="IPR009948">
    <property type="entry name" value="Syd"/>
</dbReference>
<dbReference type="Gene3D" id="3.40.1580.20">
    <property type="entry name" value="Syd protein"/>
    <property type="match status" value="1"/>
</dbReference>
<sequence>MLMTTALDNLLAQYQSAYAQAGQPLVVEANPDWQAPIYQQPLQQDWVHWVPVKQTQPLLFTDLANALEQPLHDSVEAFYSHWYAADLAVTFAEHPLQLLQNHGPEDAERLQANLAGHVLMKRRLKQPITLFIGLAEESDDLLITVDNDSGVVGLEFVGQPQHQQLAPSLQEFIQQLSPRVVDQLI</sequence>